<evidence type="ECO:0000313" key="3">
    <source>
        <dbReference type="Proteomes" id="UP000030655"/>
    </source>
</evidence>
<organism evidence="2 3">
    <name type="scientific">Anncaliia algerae PRA339</name>
    <dbReference type="NCBI Taxonomy" id="1288291"/>
    <lineage>
        <taxon>Eukaryota</taxon>
        <taxon>Fungi</taxon>
        <taxon>Fungi incertae sedis</taxon>
        <taxon>Microsporidia</taxon>
        <taxon>Tubulinosematoidea</taxon>
        <taxon>Tubulinosematidae</taxon>
        <taxon>Anncaliia</taxon>
    </lineage>
</organism>
<dbReference type="HOGENOM" id="CLU_1749161_0_0_1"/>
<reference evidence="2 3" key="2">
    <citation type="submission" date="2014-03" db="EMBL/GenBank/DDBJ databases">
        <title>The Genome Sequence of Anncaliia algerae insect isolate PRA339.</title>
        <authorList>
            <consortium name="The Broad Institute Genome Sequencing Platform"/>
            <consortium name="The Broad Institute Genome Sequencing Center for Infectious Disease"/>
            <person name="Cuomo C."/>
            <person name="Becnel J."/>
            <person name="Sanscrainte N."/>
            <person name="Walker B."/>
            <person name="Young S.K."/>
            <person name="Zeng Q."/>
            <person name="Gargeya S."/>
            <person name="Fitzgerald M."/>
            <person name="Haas B."/>
            <person name="Abouelleil A."/>
            <person name="Alvarado L."/>
            <person name="Arachchi H.M."/>
            <person name="Berlin A.M."/>
            <person name="Chapman S.B."/>
            <person name="Dewar J."/>
            <person name="Goldberg J."/>
            <person name="Griggs A."/>
            <person name="Gujja S."/>
            <person name="Hansen M."/>
            <person name="Howarth C."/>
            <person name="Imamovic A."/>
            <person name="Larimer J."/>
            <person name="McCowan C."/>
            <person name="Murphy C."/>
            <person name="Neiman D."/>
            <person name="Pearson M."/>
            <person name="Priest M."/>
            <person name="Roberts A."/>
            <person name="Saif S."/>
            <person name="Shea T."/>
            <person name="Sisk P."/>
            <person name="Sykes S."/>
            <person name="Wortman J."/>
            <person name="Nusbaum C."/>
            <person name="Birren B."/>
        </authorList>
    </citation>
    <scope>NUCLEOTIDE SEQUENCE [LARGE SCALE GENOMIC DNA]</scope>
    <source>
        <strain evidence="2 3">PRA339</strain>
    </source>
</reference>
<proteinExistence type="predicted"/>
<dbReference type="AlphaFoldDB" id="A0A059F377"/>
<evidence type="ECO:0000256" key="1">
    <source>
        <dbReference type="SAM" id="Phobius"/>
    </source>
</evidence>
<dbReference type="EMBL" id="KK365142">
    <property type="protein sequence ID" value="KCZ81454.1"/>
    <property type="molecule type" value="Genomic_DNA"/>
</dbReference>
<dbReference type="Proteomes" id="UP000030655">
    <property type="component" value="Unassembled WGS sequence"/>
</dbReference>
<keyword evidence="1" id="KW-0472">Membrane</keyword>
<keyword evidence="3" id="KW-1185">Reference proteome</keyword>
<accession>A0A059F377</accession>
<keyword evidence="1" id="KW-1133">Transmembrane helix</keyword>
<evidence type="ECO:0000313" key="2">
    <source>
        <dbReference type="EMBL" id="KCZ81454.1"/>
    </source>
</evidence>
<feature type="transmembrane region" description="Helical" evidence="1">
    <location>
        <begin position="126"/>
        <end position="144"/>
    </location>
</feature>
<gene>
    <name evidence="2" type="ORF">H312_01126</name>
</gene>
<protein>
    <submittedName>
        <fullName evidence="2">Uncharacterized protein</fullName>
    </submittedName>
</protein>
<dbReference type="VEuPathDB" id="MicrosporidiaDB:H312_01126"/>
<reference evidence="3" key="1">
    <citation type="submission" date="2013-02" db="EMBL/GenBank/DDBJ databases">
        <authorList>
            <consortium name="The Broad Institute Genome Sequencing Platform"/>
            <person name="Cuomo C."/>
            <person name="Becnel J."/>
            <person name="Sanscrainte N."/>
            <person name="Walker B."/>
            <person name="Young S.K."/>
            <person name="Zeng Q."/>
            <person name="Gargeya S."/>
            <person name="Fitzgerald M."/>
            <person name="Haas B."/>
            <person name="Abouelleil A."/>
            <person name="Alvarado L."/>
            <person name="Arachchi H.M."/>
            <person name="Berlin A.M."/>
            <person name="Chapman S.B."/>
            <person name="Dewar J."/>
            <person name="Goldberg J."/>
            <person name="Griggs A."/>
            <person name="Gujja S."/>
            <person name="Hansen M."/>
            <person name="Howarth C."/>
            <person name="Imamovic A."/>
            <person name="Larimer J."/>
            <person name="McCowan C."/>
            <person name="Murphy C."/>
            <person name="Neiman D."/>
            <person name="Pearson M."/>
            <person name="Priest M."/>
            <person name="Roberts A."/>
            <person name="Saif S."/>
            <person name="Shea T."/>
            <person name="Sisk P."/>
            <person name="Sykes S."/>
            <person name="Wortman J."/>
            <person name="Nusbaum C."/>
            <person name="Birren B."/>
        </authorList>
    </citation>
    <scope>NUCLEOTIDE SEQUENCE [LARGE SCALE GENOMIC DNA]</scope>
    <source>
        <strain evidence="3">PRA339</strain>
    </source>
</reference>
<dbReference type="OrthoDB" id="2186968at2759"/>
<sequence length="149" mass="17883">MDEIIENIKKRFPDMIPTQEINSTLEQLHKKGYIRQPRDVYLTMPTVEFLYIIDLLRIKNAQFEEQDEFQNTFMNLRRETDSILYDKNDKDLLVTDENDLDLKAKDILLRCIKAYLKYDEPKKNNYLRSIIMALAVVFGVYISYKEEPY</sequence>
<name>A0A059F377_9MICR</name>
<keyword evidence="1" id="KW-0812">Transmembrane</keyword>